<reference evidence="7" key="1">
    <citation type="journal article" date="2023" name="Mol. Phylogenet. Evol.">
        <title>Genome-scale phylogeny and comparative genomics of the fungal order Sordariales.</title>
        <authorList>
            <person name="Hensen N."/>
            <person name="Bonometti L."/>
            <person name="Westerberg I."/>
            <person name="Brannstrom I.O."/>
            <person name="Guillou S."/>
            <person name="Cros-Aarteil S."/>
            <person name="Calhoun S."/>
            <person name="Haridas S."/>
            <person name="Kuo A."/>
            <person name="Mondo S."/>
            <person name="Pangilinan J."/>
            <person name="Riley R."/>
            <person name="LaButti K."/>
            <person name="Andreopoulos B."/>
            <person name="Lipzen A."/>
            <person name="Chen C."/>
            <person name="Yan M."/>
            <person name="Daum C."/>
            <person name="Ng V."/>
            <person name="Clum A."/>
            <person name="Steindorff A."/>
            <person name="Ohm R.A."/>
            <person name="Martin F."/>
            <person name="Silar P."/>
            <person name="Natvig D.O."/>
            <person name="Lalanne C."/>
            <person name="Gautier V."/>
            <person name="Ament-Velasquez S.L."/>
            <person name="Kruys A."/>
            <person name="Hutchinson M.I."/>
            <person name="Powell A.J."/>
            <person name="Barry K."/>
            <person name="Miller A.N."/>
            <person name="Grigoriev I.V."/>
            <person name="Debuchy R."/>
            <person name="Gladieux P."/>
            <person name="Hiltunen Thoren M."/>
            <person name="Johannesson H."/>
        </authorList>
    </citation>
    <scope>NUCLEOTIDE SEQUENCE</scope>
    <source>
        <strain evidence="7">CBS 103.79</strain>
    </source>
</reference>
<evidence type="ECO:0000259" key="6">
    <source>
        <dbReference type="PROSITE" id="PS51284"/>
    </source>
</evidence>
<name>A0AAN6MG06_9PEZI</name>
<accession>A0AAN6MG06</accession>
<dbReference type="Gene3D" id="2.60.120.260">
    <property type="entry name" value="Galactose-binding domain-like"/>
    <property type="match status" value="1"/>
</dbReference>
<dbReference type="InterPro" id="IPR004939">
    <property type="entry name" value="APC_su10/DOC_dom"/>
</dbReference>
<reference evidence="7" key="2">
    <citation type="submission" date="2023-05" db="EMBL/GenBank/DDBJ databases">
        <authorList>
            <consortium name="Lawrence Berkeley National Laboratory"/>
            <person name="Steindorff A."/>
            <person name="Hensen N."/>
            <person name="Bonometti L."/>
            <person name="Westerberg I."/>
            <person name="Brannstrom I.O."/>
            <person name="Guillou S."/>
            <person name="Cros-Aarteil S."/>
            <person name="Calhoun S."/>
            <person name="Haridas S."/>
            <person name="Kuo A."/>
            <person name="Mondo S."/>
            <person name="Pangilinan J."/>
            <person name="Riley R."/>
            <person name="Labutti K."/>
            <person name="Andreopoulos B."/>
            <person name="Lipzen A."/>
            <person name="Chen C."/>
            <person name="Yanf M."/>
            <person name="Daum C."/>
            <person name="Ng V."/>
            <person name="Clum A."/>
            <person name="Ohm R."/>
            <person name="Martin F."/>
            <person name="Silar P."/>
            <person name="Natvig D."/>
            <person name="Lalanne C."/>
            <person name="Gautier V."/>
            <person name="Ament-Velasquez S.L."/>
            <person name="Kruys A."/>
            <person name="Hutchinson M.I."/>
            <person name="Powell A.J."/>
            <person name="Barry K."/>
            <person name="Miller A.N."/>
            <person name="Grigoriev I.V."/>
            <person name="Debuchy R."/>
            <person name="Gladieux P."/>
            <person name="Thoren M.H."/>
            <person name="Johannesson H."/>
        </authorList>
    </citation>
    <scope>NUCLEOTIDE SEQUENCE</scope>
    <source>
        <strain evidence="7">CBS 103.79</strain>
    </source>
</reference>
<evidence type="ECO:0000256" key="1">
    <source>
        <dbReference type="ARBA" id="ARBA00006762"/>
    </source>
</evidence>
<protein>
    <submittedName>
        <fullName evidence="7">Anaphase-promoting complex subunit 10</fullName>
    </submittedName>
</protein>
<evidence type="ECO:0000313" key="7">
    <source>
        <dbReference type="EMBL" id="KAK3900151.1"/>
    </source>
</evidence>
<evidence type="ECO:0000256" key="5">
    <source>
        <dbReference type="ARBA" id="ARBA00023306"/>
    </source>
</evidence>
<dbReference type="SUPFAM" id="SSF49785">
    <property type="entry name" value="Galactose-binding domain-like"/>
    <property type="match status" value="1"/>
</dbReference>
<dbReference type="SMART" id="SM01337">
    <property type="entry name" value="APC10"/>
    <property type="match status" value="1"/>
</dbReference>
<dbReference type="GO" id="GO:0051301">
    <property type="term" value="P:cell division"/>
    <property type="evidence" value="ECO:0007669"/>
    <property type="project" value="UniProtKB-KW"/>
</dbReference>
<feature type="domain" description="DOC" evidence="6">
    <location>
        <begin position="124"/>
        <end position="312"/>
    </location>
</feature>
<keyword evidence="5" id="KW-0131">Cell cycle</keyword>
<comment type="similarity">
    <text evidence="1">Belongs to the APC10 family.</text>
</comment>
<dbReference type="InterPro" id="IPR008979">
    <property type="entry name" value="Galactose-bd-like_sf"/>
</dbReference>
<gene>
    <name evidence="7" type="ORF">C8A05DRAFT_45949</name>
</gene>
<sequence>MVSRRILGELNPQKDLNTPRGLFKRDPIVFEQENEDTILEGLELGVYDLDEVMALTNYLVPRSTAPTRDHDSSDDEHLRFAGRGFERRHVSDEELMEGLGEDDDELLGDVMTEELVEEMGDPDDDRSVSEDGLQDHVFNPAALGLKEINNLAHFGVSSHRPGNGVAELLSDDLDKYWQSDGQQPHLLTIHFLRRVEIRAIRFYVDYHQDESYTPTLIVFCAGTGHHDLIQFAEVPLTNPVGWQDVPIADSGGGADGHSLCCWMVQMHIKENHQNGKDTHIRGIKIYALDDQSLGSAAGEPSRGFDEDLDDDHARVLQTQNMGSEAFQELLDAFDRHPITFSGYGGSLREPVIR</sequence>
<dbReference type="GO" id="GO:0031145">
    <property type="term" value="P:anaphase-promoting complex-dependent catabolic process"/>
    <property type="evidence" value="ECO:0007669"/>
    <property type="project" value="InterPro"/>
</dbReference>
<keyword evidence="2" id="KW-0132">Cell division</keyword>
<evidence type="ECO:0000256" key="2">
    <source>
        <dbReference type="ARBA" id="ARBA00022618"/>
    </source>
</evidence>
<evidence type="ECO:0000256" key="3">
    <source>
        <dbReference type="ARBA" id="ARBA00022776"/>
    </source>
</evidence>
<dbReference type="CDD" id="cd08366">
    <property type="entry name" value="APC10"/>
    <property type="match status" value="1"/>
</dbReference>
<keyword evidence="3" id="KW-0498">Mitosis</keyword>
<evidence type="ECO:0000313" key="8">
    <source>
        <dbReference type="Proteomes" id="UP001303889"/>
    </source>
</evidence>
<dbReference type="AlphaFoldDB" id="A0AAN6MG06"/>
<dbReference type="PANTHER" id="PTHR12936:SF0">
    <property type="entry name" value="ANAPHASE-PROMOTING COMPLEX SUBUNIT 10"/>
    <property type="match status" value="1"/>
</dbReference>
<dbReference type="PROSITE" id="PS51284">
    <property type="entry name" value="DOC"/>
    <property type="match status" value="1"/>
</dbReference>
<dbReference type="InterPro" id="IPR016901">
    <property type="entry name" value="APC10/Doc1"/>
</dbReference>
<dbReference type="Proteomes" id="UP001303889">
    <property type="component" value="Unassembled WGS sequence"/>
</dbReference>
<comment type="caution">
    <text evidence="7">The sequence shown here is derived from an EMBL/GenBank/DDBJ whole genome shotgun (WGS) entry which is preliminary data.</text>
</comment>
<keyword evidence="4" id="KW-0833">Ubl conjugation pathway</keyword>
<dbReference type="EMBL" id="MU855701">
    <property type="protein sequence ID" value="KAK3900151.1"/>
    <property type="molecule type" value="Genomic_DNA"/>
</dbReference>
<dbReference type="PANTHER" id="PTHR12936">
    <property type="entry name" value="ANAPHASE-PROMOTING COMPLEX 10"/>
    <property type="match status" value="1"/>
</dbReference>
<dbReference type="GO" id="GO:0005680">
    <property type="term" value="C:anaphase-promoting complex"/>
    <property type="evidence" value="ECO:0007669"/>
    <property type="project" value="InterPro"/>
</dbReference>
<proteinExistence type="inferred from homology"/>
<organism evidence="7 8">
    <name type="scientific">Staphylotrichum tortipilum</name>
    <dbReference type="NCBI Taxonomy" id="2831512"/>
    <lineage>
        <taxon>Eukaryota</taxon>
        <taxon>Fungi</taxon>
        <taxon>Dikarya</taxon>
        <taxon>Ascomycota</taxon>
        <taxon>Pezizomycotina</taxon>
        <taxon>Sordariomycetes</taxon>
        <taxon>Sordariomycetidae</taxon>
        <taxon>Sordariales</taxon>
        <taxon>Chaetomiaceae</taxon>
        <taxon>Staphylotrichum</taxon>
    </lineage>
</organism>
<dbReference type="GO" id="GO:0070979">
    <property type="term" value="P:protein K11-linked ubiquitination"/>
    <property type="evidence" value="ECO:0007669"/>
    <property type="project" value="TreeGrafter"/>
</dbReference>
<keyword evidence="8" id="KW-1185">Reference proteome</keyword>
<dbReference type="Pfam" id="PF03256">
    <property type="entry name" value="ANAPC10"/>
    <property type="match status" value="1"/>
</dbReference>
<evidence type="ECO:0000256" key="4">
    <source>
        <dbReference type="ARBA" id="ARBA00022786"/>
    </source>
</evidence>